<dbReference type="Proteomes" id="UP000016637">
    <property type="component" value="Unassembled WGS sequence"/>
</dbReference>
<reference evidence="1 2" key="1">
    <citation type="submission" date="2013-08" db="EMBL/GenBank/DDBJ databases">
        <authorList>
            <person name="Weinstock G."/>
            <person name="Sodergren E."/>
            <person name="Wylie T."/>
            <person name="Fulton L."/>
            <person name="Fulton R."/>
            <person name="Fronick C."/>
            <person name="O'Laughlin M."/>
            <person name="Godfrey J."/>
            <person name="Miner T."/>
            <person name="Herter B."/>
            <person name="Appelbaum E."/>
            <person name="Cordes M."/>
            <person name="Lek S."/>
            <person name="Wollam A."/>
            <person name="Pepin K.H."/>
            <person name="Palsikar V.B."/>
            <person name="Mitreva M."/>
            <person name="Wilson R.K."/>
        </authorList>
    </citation>
    <scope>NUCLEOTIDE SEQUENCE [LARGE SCALE GENOMIC DNA]</scope>
    <source>
        <strain evidence="1 2">ATCC 700627</strain>
    </source>
</reference>
<name>U2Q6L1_9BACL</name>
<proteinExistence type="predicted"/>
<sequence length="40" mass="4941">MGEKIKYNRKVRLKQRQNGIKNRFGVIEINIYLTDRKYQK</sequence>
<accession>U2Q6L1</accession>
<evidence type="ECO:0000313" key="1">
    <source>
        <dbReference type="EMBL" id="ERK58410.1"/>
    </source>
</evidence>
<keyword evidence="2" id="KW-1185">Reference proteome</keyword>
<protein>
    <submittedName>
        <fullName evidence="1">Uncharacterized protein</fullName>
    </submittedName>
</protein>
<gene>
    <name evidence="1" type="ORF">HMPREF1983_00814</name>
</gene>
<dbReference type="AlphaFoldDB" id="U2Q6L1"/>
<comment type="caution">
    <text evidence="1">The sequence shown here is derived from an EMBL/GenBank/DDBJ whole genome shotgun (WGS) entry which is preliminary data.</text>
</comment>
<evidence type="ECO:0000313" key="2">
    <source>
        <dbReference type="Proteomes" id="UP000016637"/>
    </source>
</evidence>
<dbReference type="PATRIC" id="fig|1321820.3.peg.793"/>
<dbReference type="EMBL" id="AWVP01000050">
    <property type="protein sequence ID" value="ERK58410.1"/>
    <property type="molecule type" value="Genomic_DNA"/>
</dbReference>
<dbReference type="HOGENOM" id="CLU_3290236_0_0_9"/>
<organism evidence="1 2">
    <name type="scientific">Gemella bergeri ATCC 700627</name>
    <dbReference type="NCBI Taxonomy" id="1321820"/>
    <lineage>
        <taxon>Bacteria</taxon>
        <taxon>Bacillati</taxon>
        <taxon>Bacillota</taxon>
        <taxon>Bacilli</taxon>
        <taxon>Bacillales</taxon>
        <taxon>Gemellaceae</taxon>
        <taxon>Gemella</taxon>
    </lineage>
</organism>